<gene>
    <name evidence="2" type="ordered locus">Bind_1109</name>
</gene>
<dbReference type="KEGG" id="bid:Bind_1109"/>
<evidence type="ECO:0000313" key="2">
    <source>
        <dbReference type="EMBL" id="ACB94751.1"/>
    </source>
</evidence>
<dbReference type="RefSeq" id="WP_012384108.1">
    <property type="nucleotide sequence ID" value="NC_010581.1"/>
</dbReference>
<dbReference type="Proteomes" id="UP000001695">
    <property type="component" value="Chromosome"/>
</dbReference>
<feature type="chain" id="PRO_5002776707" evidence="1">
    <location>
        <begin position="26"/>
        <end position="667"/>
    </location>
</feature>
<keyword evidence="3" id="KW-1185">Reference proteome</keyword>
<reference evidence="2 3" key="2">
    <citation type="journal article" date="2010" name="J. Bacteriol.">
        <title>Complete genome sequence of Beijerinckia indica subsp. indica.</title>
        <authorList>
            <person name="Tamas I."/>
            <person name="Dedysh S.N."/>
            <person name="Liesack W."/>
            <person name="Stott M.B."/>
            <person name="Alam M."/>
            <person name="Murrell J.C."/>
            <person name="Dunfield P.F."/>
        </authorList>
    </citation>
    <scope>NUCLEOTIDE SEQUENCE [LARGE SCALE GENOMIC DNA]</scope>
    <source>
        <strain evidence="3">ATCC 9039 / DSM 1715 / NCIMB 8712</strain>
    </source>
</reference>
<name>B2IIQ8_BEII9</name>
<dbReference type="HOGENOM" id="CLU_411439_0_0_5"/>
<reference evidence="3" key="1">
    <citation type="submission" date="2008-03" db="EMBL/GenBank/DDBJ databases">
        <title>Complete sequence of chromosome of Beijerinckia indica subsp. indica ATCC 9039.</title>
        <authorList>
            <consortium name="US DOE Joint Genome Institute"/>
            <person name="Copeland A."/>
            <person name="Lucas S."/>
            <person name="Lapidus A."/>
            <person name="Glavina del Rio T."/>
            <person name="Dalin E."/>
            <person name="Tice H."/>
            <person name="Bruce D."/>
            <person name="Goodwin L."/>
            <person name="Pitluck S."/>
            <person name="LaButti K."/>
            <person name="Schmutz J."/>
            <person name="Larimer F."/>
            <person name="Land M."/>
            <person name="Hauser L."/>
            <person name="Kyrpides N."/>
            <person name="Mikhailova N."/>
            <person name="Dunfield P.F."/>
            <person name="Dedysh S.N."/>
            <person name="Liesack W."/>
            <person name="Saw J.H."/>
            <person name="Alam M."/>
            <person name="Chen Y."/>
            <person name="Murrell J.C."/>
            <person name="Richardson P."/>
        </authorList>
    </citation>
    <scope>NUCLEOTIDE SEQUENCE [LARGE SCALE GENOMIC DNA]</scope>
    <source>
        <strain evidence="3">ATCC 9039 / DSM 1715 / NCIMB 8712</strain>
    </source>
</reference>
<protein>
    <submittedName>
        <fullName evidence="2">Uncharacterized protein</fullName>
    </submittedName>
</protein>
<evidence type="ECO:0000256" key="1">
    <source>
        <dbReference type="SAM" id="SignalP"/>
    </source>
</evidence>
<dbReference type="AlphaFoldDB" id="B2IIQ8"/>
<dbReference type="OrthoDB" id="7292168at2"/>
<dbReference type="EMBL" id="CP001016">
    <property type="protein sequence ID" value="ACB94751.1"/>
    <property type="molecule type" value="Genomic_DNA"/>
</dbReference>
<accession>B2IIQ8</accession>
<keyword evidence="1" id="KW-0732">Signal</keyword>
<sequence>MKRTISISSMLGLALFTGFSGPALCDGRDEQGNVGATSYKTLPFQNQVFGLSWGGGAGLTPMNLYFQANPKSIFYNPQTMATAQGIAAQITSQNIVPFTGAQRWEDTYAMSFPAGTFKNEPSWVTNDRAATNAPNQPEYVAWRNFITNHPQYWATSYTGAAMPGEPYYSSWGGQWGHINPHVPLDQVDCPPDKTSCTYGDLFAYQWGLGAAKSGVYGIALSDFVDSMPGRMLNMQDYNARIMDAFAVWENARVPNTFPNNQIPGTTTTDKASAILTTTYNHWADYLATGYARFYAALVYRLTNATGHQALIIDQAGDDPKYRRLTGVDQRIMAQYLGPKNYLNIWDDHVIQGDRAGPVNYPPIRELGGFIIGAAREPLMRNGANLEAEDDGYWGAISQFYPTLDAATQKQVGYGLMKRLWLYSAWAHIGDRSGNVRRALAFTSRSYWDGSSLAALDPLTQLIQTIYPTKVFGAAYYYSGKIERITEAVVGGQAGPGNLPYNTYSSADDIGNTLDSRIGVNYFVSDAGLPSITAGSAAAPSAWIVIDRANYLTSSERTALSAIAPIVSSGSAATLLPNQPLTFTRGLAGFGFYDQNNRLTLVVSNPSTQPTAVDVRGYINLAGLADGTYTATELFTNVTSTFQVTSGVGKIPVSVKRWDTQAFAITPQ</sequence>
<evidence type="ECO:0000313" key="3">
    <source>
        <dbReference type="Proteomes" id="UP000001695"/>
    </source>
</evidence>
<organism evidence="2 3">
    <name type="scientific">Beijerinckia indica subsp. indica (strain ATCC 9039 / DSM 1715 / NCIMB 8712)</name>
    <dbReference type="NCBI Taxonomy" id="395963"/>
    <lineage>
        <taxon>Bacteria</taxon>
        <taxon>Pseudomonadati</taxon>
        <taxon>Pseudomonadota</taxon>
        <taxon>Alphaproteobacteria</taxon>
        <taxon>Hyphomicrobiales</taxon>
        <taxon>Beijerinckiaceae</taxon>
        <taxon>Beijerinckia</taxon>
    </lineage>
</organism>
<feature type="signal peptide" evidence="1">
    <location>
        <begin position="1"/>
        <end position="25"/>
    </location>
</feature>
<proteinExistence type="predicted"/>